<keyword evidence="2" id="KW-1185">Reference proteome</keyword>
<accession>A0A4D6DWF1</accession>
<dbReference type="EMBL" id="MK689364">
    <property type="protein sequence ID" value="QBZ70622.1"/>
    <property type="molecule type" value="Genomic_DNA"/>
</dbReference>
<evidence type="ECO:0000313" key="2">
    <source>
        <dbReference type="Proteomes" id="UP000297195"/>
    </source>
</evidence>
<gene>
    <name evidence="1" type="ORF">pETSU_041</name>
</gene>
<dbReference type="Proteomes" id="UP000297195">
    <property type="component" value="Segment"/>
</dbReference>
<reference evidence="1 2" key="1">
    <citation type="submission" date="2019-03" db="EMBL/GenBank/DDBJ databases">
        <authorList>
            <person name="Kim S.G."/>
            <person name="Park S.C."/>
        </authorList>
    </citation>
    <scope>NUCLEOTIDE SEQUENCE [LARGE SCALE GENOMIC DNA]</scope>
</reference>
<organism evidence="1 2">
    <name type="scientific">Edwardsiella phage pEt-SU</name>
    <dbReference type="NCBI Taxonomy" id="2562142"/>
    <lineage>
        <taxon>Viruses</taxon>
        <taxon>Duplodnaviria</taxon>
        <taxon>Heunggongvirae</taxon>
        <taxon>Uroviricota</taxon>
        <taxon>Caudoviricetes</taxon>
        <taxon>Chimalliviridae</taxon>
        <taxon>Petsuvirus</taxon>
        <taxon>Petsuvirus pEtSU</taxon>
    </lineage>
</organism>
<proteinExistence type="predicted"/>
<name>A0A4D6DWF1_9CAUD</name>
<evidence type="ECO:0000313" key="1">
    <source>
        <dbReference type="EMBL" id="QBZ70622.1"/>
    </source>
</evidence>
<protein>
    <submittedName>
        <fullName evidence="1">Uncharacterized protein</fullName>
    </submittedName>
</protein>
<sequence length="141" mass="15881">MSHLDHTVKLKQELIREEIMSPEVQAEIATGAYVKALITHACKHDMCEDERIAFHKYILSYWNETTPNKGHLILAQVGNFFRSLRKCVDGVLTANEIKLEVVPAVKGAGEKKYAELPAYSMLIETLVADADKKLPQFKAIN</sequence>